<comment type="caution">
    <text evidence="1">The sequence shown here is derived from an EMBL/GenBank/DDBJ whole genome shotgun (WGS) entry which is preliminary data.</text>
</comment>
<proteinExistence type="predicted"/>
<dbReference type="RefSeq" id="WP_194423063.1">
    <property type="nucleotide sequence ID" value="NZ_BAAAPT010000001.1"/>
</dbReference>
<dbReference type="EMBL" id="JAWJYN010000001">
    <property type="protein sequence ID" value="MDZ8160327.1"/>
    <property type="molecule type" value="Genomic_DNA"/>
</dbReference>
<evidence type="ECO:0000313" key="1">
    <source>
        <dbReference type="EMBL" id="MDZ8160327.1"/>
    </source>
</evidence>
<keyword evidence="2" id="KW-1185">Reference proteome</keyword>
<protein>
    <submittedName>
        <fullName evidence="1">Glutaminase</fullName>
    </submittedName>
</protein>
<gene>
    <name evidence="1" type="ORF">R2Q92_00650</name>
</gene>
<evidence type="ECO:0000313" key="2">
    <source>
        <dbReference type="Proteomes" id="UP001291912"/>
    </source>
</evidence>
<reference evidence="1 2" key="1">
    <citation type="submission" date="2023-10" db="EMBL/GenBank/DDBJ databases">
        <title>Microbacterium xanthum sp. nov., isolated from seaweed.</title>
        <authorList>
            <person name="Lee S.D."/>
        </authorList>
    </citation>
    <scope>NUCLEOTIDE SEQUENCE [LARGE SCALE GENOMIC DNA]</scope>
    <source>
        <strain evidence="1 2">KCTC 19124</strain>
    </source>
</reference>
<organism evidence="1 2">
    <name type="scientific">Microbacterium aquimaris</name>
    <dbReference type="NCBI Taxonomy" id="459816"/>
    <lineage>
        <taxon>Bacteria</taxon>
        <taxon>Bacillati</taxon>
        <taxon>Actinomycetota</taxon>
        <taxon>Actinomycetes</taxon>
        <taxon>Micrococcales</taxon>
        <taxon>Microbacteriaceae</taxon>
        <taxon>Microbacterium</taxon>
    </lineage>
</organism>
<accession>A0ABU5N2N5</accession>
<sequence>MTTIARLFDDARDRLAGLPREAMGELVEPRRLWGLRRAPRVVARGEAWHLGVLLIGEDFVAATGEIVRSREEARRGFAAESQRERAALQAAVFRGGFREGVPVHLGWRMLDVAAVEAGGTSGPVAVVEGVPSVRWSPGAGFAPLARYLDERIVLLADPPRGA</sequence>
<dbReference type="Proteomes" id="UP001291912">
    <property type="component" value="Unassembled WGS sequence"/>
</dbReference>
<name>A0ABU5N2N5_9MICO</name>